<evidence type="ECO:0000313" key="2">
    <source>
        <dbReference type="Proteomes" id="UP000649753"/>
    </source>
</evidence>
<comment type="caution">
    <text evidence="1">The sequence shown here is derived from an EMBL/GenBank/DDBJ whole genome shotgun (WGS) entry which is preliminary data.</text>
</comment>
<dbReference type="SUPFAM" id="SSF160631">
    <property type="entry name" value="SMI1/KNR4-like"/>
    <property type="match status" value="1"/>
</dbReference>
<dbReference type="Gene3D" id="3.40.1580.10">
    <property type="entry name" value="SMI1/KNR4-like"/>
    <property type="match status" value="1"/>
</dbReference>
<keyword evidence="2" id="KW-1185">Reference proteome</keyword>
<accession>A0A927MAI9</accession>
<dbReference type="RefSeq" id="WP_192770080.1">
    <property type="nucleotide sequence ID" value="NZ_JADBEB010000001.1"/>
</dbReference>
<dbReference type="InterPro" id="IPR037883">
    <property type="entry name" value="Knr4/Smi1-like_sf"/>
</dbReference>
<evidence type="ECO:0000313" key="1">
    <source>
        <dbReference type="EMBL" id="MBE1490879.1"/>
    </source>
</evidence>
<protein>
    <recommendedName>
        <fullName evidence="3">SMI1/KNR4 family protein</fullName>
    </recommendedName>
</protein>
<dbReference type="Proteomes" id="UP000649753">
    <property type="component" value="Unassembled WGS sequence"/>
</dbReference>
<reference evidence="1" key="1">
    <citation type="submission" date="2020-10" db="EMBL/GenBank/DDBJ databases">
        <title>Sequencing the genomes of 1000 actinobacteria strains.</title>
        <authorList>
            <person name="Klenk H.-P."/>
        </authorList>
    </citation>
    <scope>NUCLEOTIDE SEQUENCE</scope>
    <source>
        <strain evidence="1">DSM 46832</strain>
    </source>
</reference>
<dbReference type="EMBL" id="JADBEB010000001">
    <property type="protein sequence ID" value="MBE1490879.1"/>
    <property type="molecule type" value="Genomic_DNA"/>
</dbReference>
<organism evidence="1 2">
    <name type="scientific">Plantactinospora soyae</name>
    <dbReference type="NCBI Taxonomy" id="1544732"/>
    <lineage>
        <taxon>Bacteria</taxon>
        <taxon>Bacillati</taxon>
        <taxon>Actinomycetota</taxon>
        <taxon>Actinomycetes</taxon>
        <taxon>Micromonosporales</taxon>
        <taxon>Micromonosporaceae</taxon>
        <taxon>Plantactinospora</taxon>
    </lineage>
</organism>
<evidence type="ECO:0008006" key="3">
    <source>
        <dbReference type="Google" id="ProtNLM"/>
    </source>
</evidence>
<gene>
    <name evidence="1" type="ORF">H4W31_006517</name>
</gene>
<proteinExistence type="predicted"/>
<dbReference type="AlphaFoldDB" id="A0A927MAI9"/>
<sequence length="281" mass="31158">MATIDDLVRLVPPPPTPVHGHGDWSAVERTLGFTLPADYRALVVAYGLGQFGDISLLTPFAAAASQYSDLVWQAGDLLDRFRDARTDFPEDFPYPLHPEPGGLLQWAGTGNGVMLCWLTEGAPDTWPVVVFDFGYHRDRYDTSAVDLLHGHLSGRRPVPGLDGTHPIPWFDASCERDQVYVRLSDSNRPYPERLHILRAILAPTADRGGSTSEHGRQDHFKVIDRDWLLTYETVYGHQIRVAFPPDDARTARSVITAAAREMGCTVLATTTRNGVPTWTSP</sequence>
<dbReference type="Pfam" id="PF14568">
    <property type="entry name" value="SUKH_6"/>
    <property type="match status" value="1"/>
</dbReference>
<name>A0A927MAI9_9ACTN</name>